<name>A0A1B3B0S6_9CAUD</name>
<dbReference type="Proteomes" id="UP000203357">
    <property type="component" value="Segment"/>
</dbReference>
<dbReference type="RefSeq" id="YP_009291059.1">
    <property type="nucleotide sequence ID" value="NC_031109.1"/>
</dbReference>
<keyword evidence="2" id="KW-1185">Reference proteome</keyword>
<organism evidence="1 2">
    <name type="scientific">Gordonia phage Jumbo</name>
    <dbReference type="NCBI Taxonomy" id="1887650"/>
    <lineage>
        <taxon>Viruses</taxon>
        <taxon>Duplodnaviria</taxon>
        <taxon>Heunggongvirae</taxon>
        <taxon>Uroviricota</taxon>
        <taxon>Caudoviricetes</taxon>
        <taxon>Gorjumvirus</taxon>
        <taxon>Gorjumvirus jumbo</taxon>
    </lineage>
</organism>
<sequence>MHEKIKPRILSLVITRETLTTTGEKMSEKNTVKVNINMTVEVDFDFWQQSMKELIAQGANIDPAKITKRALQNNLKALMEEQLEFVCDGDSGENGYAPIVNWLK</sequence>
<accession>A0A1B3B0S6</accession>
<reference evidence="2" key="1">
    <citation type="submission" date="2016-07" db="EMBL/GenBank/DDBJ databases">
        <authorList>
            <person name="Florea S."/>
            <person name="Webb J.S."/>
            <person name="Jaromczyk J."/>
            <person name="Schardl C.L."/>
        </authorList>
    </citation>
    <scope>NUCLEOTIDE SEQUENCE [LARGE SCALE GENOMIC DNA]</scope>
</reference>
<proteinExistence type="predicted"/>
<evidence type="ECO:0000313" key="2">
    <source>
        <dbReference type="Proteomes" id="UP000203357"/>
    </source>
</evidence>
<dbReference type="KEGG" id="vg:29067984"/>
<dbReference type="EMBL" id="KX557281">
    <property type="protein sequence ID" value="AOE44615.1"/>
    <property type="molecule type" value="Genomic_DNA"/>
</dbReference>
<dbReference type="GeneID" id="29067984"/>
<evidence type="ECO:0000313" key="1">
    <source>
        <dbReference type="EMBL" id="AOE44615.1"/>
    </source>
</evidence>
<gene>
    <name evidence="1" type="primary">94</name>
    <name evidence="1" type="ORF">SEA_JUMBO_94</name>
</gene>
<protein>
    <submittedName>
        <fullName evidence="1">Uncharacterized protein</fullName>
    </submittedName>
</protein>